<feature type="region of interest" description="Disordered" evidence="1">
    <location>
        <begin position="1"/>
        <end position="32"/>
    </location>
</feature>
<reference evidence="3" key="1">
    <citation type="journal article" date="2019" name="Int. J. Syst. Evol. Microbiol.">
        <title>The Global Catalogue of Microorganisms (GCM) 10K type strain sequencing project: providing services to taxonomists for standard genome sequencing and annotation.</title>
        <authorList>
            <consortium name="The Broad Institute Genomics Platform"/>
            <consortium name="The Broad Institute Genome Sequencing Center for Infectious Disease"/>
            <person name="Wu L."/>
            <person name="Ma J."/>
        </authorList>
    </citation>
    <scope>NUCLEOTIDE SEQUENCE [LARGE SCALE GENOMIC DNA]</scope>
    <source>
        <strain evidence="3">KCTC 52165</strain>
    </source>
</reference>
<protein>
    <submittedName>
        <fullName evidence="2">Uncharacterized protein</fullName>
    </submittedName>
</protein>
<organism evidence="2 3">
    <name type="scientific">Aquamicrobium soli</name>
    <dbReference type="NCBI Taxonomy" id="1811518"/>
    <lineage>
        <taxon>Bacteria</taxon>
        <taxon>Pseudomonadati</taxon>
        <taxon>Pseudomonadota</taxon>
        <taxon>Alphaproteobacteria</taxon>
        <taxon>Hyphomicrobiales</taxon>
        <taxon>Phyllobacteriaceae</taxon>
        <taxon>Aquamicrobium</taxon>
    </lineage>
</organism>
<proteinExistence type="predicted"/>
<dbReference type="EMBL" id="JBHRTK010000010">
    <property type="protein sequence ID" value="MFC3206400.1"/>
    <property type="molecule type" value="Genomic_DNA"/>
</dbReference>
<name>A0ABV7K7X0_9HYPH</name>
<evidence type="ECO:0000256" key="1">
    <source>
        <dbReference type="SAM" id="MobiDB-lite"/>
    </source>
</evidence>
<accession>A0ABV7K7X0</accession>
<keyword evidence="3" id="KW-1185">Reference proteome</keyword>
<dbReference type="RefSeq" id="WP_378220210.1">
    <property type="nucleotide sequence ID" value="NZ_JBHRTK010000010.1"/>
</dbReference>
<gene>
    <name evidence="2" type="ORF">ACFOHJ_09285</name>
</gene>
<dbReference type="Proteomes" id="UP001595583">
    <property type="component" value="Unassembled WGS sequence"/>
</dbReference>
<evidence type="ECO:0000313" key="2">
    <source>
        <dbReference type="EMBL" id="MFC3206400.1"/>
    </source>
</evidence>
<comment type="caution">
    <text evidence="2">The sequence shown here is derived from an EMBL/GenBank/DDBJ whole genome shotgun (WGS) entry which is preliminary data.</text>
</comment>
<sequence>MDFRSPVSLPAMNSDGPHLACGQPGGGQPTDSAIGNGGFYVGLLGNVAFEDLAEDDHGLADETAQFVVTDRIEVLFRIHQIDKKVHAPLVQPHPSAFPGCSVPNAELVNEYGTRKFRAILPQSMRPGFGRAVDARLTTAGYFFGVLHNLR</sequence>
<evidence type="ECO:0000313" key="3">
    <source>
        <dbReference type="Proteomes" id="UP001595583"/>
    </source>
</evidence>